<name>A0AAD4LFH4_9AGAM</name>
<accession>A0AAD4LFH4</accession>
<gene>
    <name evidence="4" type="ORF">EDB92DRAFT_892653</name>
</gene>
<reference evidence="4" key="1">
    <citation type="submission" date="2022-01" db="EMBL/GenBank/DDBJ databases">
        <title>Comparative genomics reveals a dynamic genome evolution in the ectomycorrhizal milk-cap (Lactarius) mushrooms.</title>
        <authorList>
            <consortium name="DOE Joint Genome Institute"/>
            <person name="Lebreton A."/>
            <person name="Tang N."/>
            <person name="Kuo A."/>
            <person name="LaButti K."/>
            <person name="Drula E."/>
            <person name="Barry K."/>
            <person name="Clum A."/>
            <person name="Lipzen A."/>
            <person name="Mousain D."/>
            <person name="Ng V."/>
            <person name="Wang R."/>
            <person name="Wang X."/>
            <person name="Dai Y."/>
            <person name="Henrissat B."/>
            <person name="Grigoriev I.V."/>
            <person name="Guerin-Laguette A."/>
            <person name="Yu F."/>
            <person name="Martin F.M."/>
        </authorList>
    </citation>
    <scope>NUCLEOTIDE SEQUENCE</scope>
    <source>
        <strain evidence="4">QP</strain>
    </source>
</reference>
<feature type="compositionally biased region" description="Basic and acidic residues" evidence="1">
    <location>
        <begin position="91"/>
        <end position="107"/>
    </location>
</feature>
<feature type="transmembrane region" description="Helical" evidence="2">
    <location>
        <begin position="155"/>
        <end position="172"/>
    </location>
</feature>
<evidence type="ECO:0000313" key="5">
    <source>
        <dbReference type="Proteomes" id="UP001201163"/>
    </source>
</evidence>
<organism evidence="4 5">
    <name type="scientific">Lactarius akahatsu</name>
    <dbReference type="NCBI Taxonomy" id="416441"/>
    <lineage>
        <taxon>Eukaryota</taxon>
        <taxon>Fungi</taxon>
        <taxon>Dikarya</taxon>
        <taxon>Basidiomycota</taxon>
        <taxon>Agaricomycotina</taxon>
        <taxon>Agaricomycetes</taxon>
        <taxon>Russulales</taxon>
        <taxon>Russulaceae</taxon>
        <taxon>Lactarius</taxon>
    </lineage>
</organism>
<sequence>MIQTRFPGIDLEARPEDSGVFYISFVLPSLCPQAQVRYKLKEASGGSVIEMRKRTSAETPGPTEDSTNPKGEAEGEDQAGSPAHSQTQNWEETRRFSDATETDRPGDTVRQQSAKMPQMVGDFDDNANPLWSLHAKEAKNHDEARIQSLKDNMDGVLIFAGLFSAALTSFIIDRIQGLQVDPAQQMVYYQQQNVALLAQISQQISSIAPHVSIPSSLPPPYPDFAPSSSDVRVNAYWFMSLVFSLSAALLATLVQQWVRNYMHVFQQYSHPLKSARLRQYLYEGAEGWYMPVVAEFVPGLVHMSLFLFFLGLGESLFTANTTVGVTTTIPIAVCSLLYIFSIFAPVLYPQSPFRNSFSGLIWYLVQKAHLRTYLDRAFGNAHKTVSLNMFEGQMQLAMEENDGRQDRDVRAIERLIQTMTEDIEVESLVLAIPGSFSTEWGIEVWRKASDVKRYGEANSSSNIHMVELTDANLSVSTPFPHGSPHPPHTNHLRNPFHRFRHTIGTRPPDNASHDAIAIQSTPRLPIGTQTPNLPHTSANFAVHELCKRVQYLFNTCKNRSLFATEDLWRRRARACTETAASFVCCTDIKLELFGNIGRLLSNIGKVEKIQELSAAGSDASFVTRWTCLSLVAIRGMVDDDLIREYAAGAIATLSRFRTEGDGDPTNDEDNDNALKNARKIDDRFETTSWFCVFGLDMALRSIKRDRTEDQTRTLRF</sequence>
<comment type="caution">
    <text evidence="4">The sequence shown here is derived from an EMBL/GenBank/DDBJ whole genome shotgun (WGS) entry which is preliminary data.</text>
</comment>
<protein>
    <recommendedName>
        <fullName evidence="3">DUF6535 domain-containing protein</fullName>
    </recommendedName>
</protein>
<evidence type="ECO:0000256" key="2">
    <source>
        <dbReference type="SAM" id="Phobius"/>
    </source>
</evidence>
<feature type="domain" description="DUF6535" evidence="3">
    <location>
        <begin position="131"/>
        <end position="317"/>
    </location>
</feature>
<feature type="transmembrane region" description="Helical" evidence="2">
    <location>
        <begin position="329"/>
        <end position="348"/>
    </location>
</feature>
<feature type="transmembrane region" description="Helical" evidence="2">
    <location>
        <begin position="235"/>
        <end position="254"/>
    </location>
</feature>
<keyword evidence="2" id="KW-1133">Transmembrane helix</keyword>
<keyword evidence="2" id="KW-0812">Transmembrane</keyword>
<dbReference type="Proteomes" id="UP001201163">
    <property type="component" value="Unassembled WGS sequence"/>
</dbReference>
<dbReference type="AlphaFoldDB" id="A0AAD4LFH4"/>
<feature type="region of interest" description="Disordered" evidence="1">
    <location>
        <begin position="49"/>
        <end position="113"/>
    </location>
</feature>
<evidence type="ECO:0000256" key="1">
    <source>
        <dbReference type="SAM" id="MobiDB-lite"/>
    </source>
</evidence>
<keyword evidence="5" id="KW-1185">Reference proteome</keyword>
<keyword evidence="2" id="KW-0472">Membrane</keyword>
<dbReference type="InterPro" id="IPR045338">
    <property type="entry name" value="DUF6535"/>
</dbReference>
<proteinExistence type="predicted"/>
<evidence type="ECO:0000259" key="3">
    <source>
        <dbReference type="Pfam" id="PF20153"/>
    </source>
</evidence>
<feature type="transmembrane region" description="Helical" evidence="2">
    <location>
        <begin position="288"/>
        <end position="309"/>
    </location>
</feature>
<dbReference type="EMBL" id="JAKELL010000039">
    <property type="protein sequence ID" value="KAH8989057.1"/>
    <property type="molecule type" value="Genomic_DNA"/>
</dbReference>
<dbReference type="Pfam" id="PF20153">
    <property type="entry name" value="DUF6535"/>
    <property type="match status" value="1"/>
</dbReference>
<evidence type="ECO:0000313" key="4">
    <source>
        <dbReference type="EMBL" id="KAH8989057.1"/>
    </source>
</evidence>